<comment type="caution">
    <text evidence="3">The sequence shown here is derived from an EMBL/GenBank/DDBJ whole genome shotgun (WGS) entry which is preliminary data.</text>
</comment>
<evidence type="ECO:0000313" key="2">
    <source>
        <dbReference type="EMBL" id="GAN61949.1"/>
    </source>
</evidence>
<dbReference type="Gene3D" id="2.170.16.10">
    <property type="entry name" value="Hedgehog/Intein (Hint) domain"/>
    <property type="match status" value="1"/>
</dbReference>
<accession>A0A6N3T5H5</accession>
<organism evidence="3 5">
    <name type="scientific">Acetobacter indonesiensis</name>
    <dbReference type="NCBI Taxonomy" id="104101"/>
    <lineage>
        <taxon>Bacteria</taxon>
        <taxon>Pseudomonadati</taxon>
        <taxon>Pseudomonadota</taxon>
        <taxon>Alphaproteobacteria</taxon>
        <taxon>Acetobacterales</taxon>
        <taxon>Acetobacteraceae</taxon>
        <taxon>Acetobacter</taxon>
    </lineage>
</organism>
<dbReference type="EMBL" id="BAMW01000004">
    <property type="protein sequence ID" value="GAN61949.1"/>
    <property type="molecule type" value="Genomic_DNA"/>
</dbReference>
<reference evidence="2 4" key="1">
    <citation type="submission" date="2012-11" db="EMBL/GenBank/DDBJ databases">
        <title>Whole genome sequence of Acetobacter indonesiensis 5H-1.</title>
        <authorList>
            <person name="Azuma Y."/>
            <person name="Higashiura N."/>
            <person name="Hirakawa H."/>
            <person name="Matsushita K."/>
        </authorList>
    </citation>
    <scope>NUCLEOTIDE SEQUENCE [LARGE SCALE GENOMIC DNA]</scope>
    <source>
        <strain evidence="2 4">5H-1</strain>
    </source>
</reference>
<protein>
    <submittedName>
        <fullName evidence="2">Outer membrane protein</fullName>
    </submittedName>
</protein>
<keyword evidence="4" id="KW-1185">Reference proteome</keyword>
<dbReference type="Pfam" id="PF13403">
    <property type="entry name" value="Hint_2"/>
    <property type="match status" value="1"/>
</dbReference>
<reference evidence="3 5" key="2">
    <citation type="submission" date="2019-07" db="EMBL/GenBank/DDBJ databases">
        <title>Whole genome shotgun sequence of Acetobacter indonesiensis NBRC 16471.</title>
        <authorList>
            <person name="Hosoyama A."/>
            <person name="Uohara A."/>
            <person name="Ohji S."/>
            <person name="Ichikawa N."/>
        </authorList>
    </citation>
    <scope>NUCLEOTIDE SEQUENCE [LARGE SCALE GENOMIC DNA]</scope>
    <source>
        <strain evidence="3 5">NBRC 16471</strain>
    </source>
</reference>
<dbReference type="Proteomes" id="UP000321104">
    <property type="component" value="Unassembled WGS sequence"/>
</dbReference>
<name>A0A6N3T5H5_9PROT</name>
<evidence type="ECO:0000313" key="3">
    <source>
        <dbReference type="EMBL" id="GEN04536.1"/>
    </source>
</evidence>
<dbReference type="EMBL" id="BJXQ01000020">
    <property type="protein sequence ID" value="GEN04536.1"/>
    <property type="molecule type" value="Genomic_DNA"/>
</dbReference>
<evidence type="ECO:0000313" key="5">
    <source>
        <dbReference type="Proteomes" id="UP000321104"/>
    </source>
</evidence>
<dbReference type="InterPro" id="IPR036844">
    <property type="entry name" value="Hint_dom_sf"/>
</dbReference>
<proteinExistence type="predicted"/>
<dbReference type="RefSeq" id="WP_048844520.1">
    <property type="nucleotide sequence ID" value="NZ_BAMW01000004.1"/>
</dbReference>
<feature type="domain" description="Hedgehog/Intein (Hint)" evidence="1">
    <location>
        <begin position="135"/>
        <end position="274"/>
    </location>
</feature>
<gene>
    <name evidence="2" type="ORF">Abin_004_019</name>
    <name evidence="3" type="ORF">AIN02nite_25610</name>
</gene>
<dbReference type="InterPro" id="IPR028992">
    <property type="entry name" value="Hedgehog/Intein_dom"/>
</dbReference>
<dbReference type="Proteomes" id="UP000032673">
    <property type="component" value="Unassembled WGS sequence"/>
</dbReference>
<evidence type="ECO:0000313" key="4">
    <source>
        <dbReference type="Proteomes" id="UP000032673"/>
    </source>
</evidence>
<evidence type="ECO:0000259" key="1">
    <source>
        <dbReference type="Pfam" id="PF13403"/>
    </source>
</evidence>
<dbReference type="AlphaFoldDB" id="A0A6N3T5H5"/>
<sequence>MTITVSNNQTIVFNAATDTDTSFDFSGEKSNIQLTNLSATKPINLTISGNFGINHSNVLTFLKSNGVSLSKSSVTYTKKTDISVITLKNSSGQTLGTITSSGDSYGIGAIYPDSSSASGSLQVVATTNSNNELTVCFLAGTLISTPTGDCPVESLTVGDTITAYVNGSPITRTVSWAGKAACTVKPNHPDDLAGWPVRILKNALSDGVPYKDMLITSEHCLFLDGKFVPVRMLVNNQTIFYDKTISSYTYYHIETDDHSVIMADGALTESYLDTGNRHSFRSSGTVVTLGGHPSKTWGNAAAPLTVDRAFVEPLFEKFSLRAQLLGLEATDHLKNVTEDANIHLIADNGTVLYPTRTINNQYLFVIPSHIQSVRITSRASRPSDVIGPFVDDRRYLGVCIGTITLSENNTIIPVTTHISDEPLSGWNKDVENGERWTTGSALLPLPVRNRNSIAQLSLDVKATFSYLTDTKQEKLSASAS</sequence>
<dbReference type="SUPFAM" id="SSF51294">
    <property type="entry name" value="Hedgehog/intein (Hint) domain"/>
    <property type="match status" value="1"/>
</dbReference>